<sequence>MKHAQGNSMTSVLLGGFTAVFLALAPTGALAEARFEKWIKTFYPEAAKAGITAQTYNAAFAGITSPDPDVLQKAQYQPEFTTQIWDYLDSRVNPYTVKMGKEAAAKNMRSLQNIEKYFGVDRNILMAIWSMESNYGAVLSKTEKLHYVPQALATLAYADPKRAGYAKKQLIAALKIIQAGDIKPSEMTGSWAGAMGHTQFIPTSYLIYGVDADGNGKRDIWHSVPDALATAANLLHKNGWENGRTWGYEVVAPGRAGSLAGKTKTIAEWEKLGFRRPGDRGFKFKDERATLKMPAGEGGPAFLLTKNFYVIKRYNASDNYALGVGMLADQLGGSTGLVQSWPRPEGALDAKEKFEIQSRLKALGYYSGEVDGNLGSGSKTAIEAFMKRKGLNGEPEPSKTLLQHLRR</sequence>
<feature type="domain" description="Transglycosylase SLT" evidence="2">
    <location>
        <begin position="35"/>
        <end position="329"/>
    </location>
</feature>
<dbReference type="Gene3D" id="1.10.8.350">
    <property type="entry name" value="Bacterial muramidase"/>
    <property type="match status" value="1"/>
</dbReference>
<dbReference type="SUPFAM" id="SSF47090">
    <property type="entry name" value="PGBD-like"/>
    <property type="match status" value="1"/>
</dbReference>
<dbReference type="PANTHER" id="PTHR30163:SF8">
    <property type="entry name" value="LYTIC MUREIN TRANSGLYCOSYLASE"/>
    <property type="match status" value="1"/>
</dbReference>
<gene>
    <name evidence="3" type="ORF">ABID16_002943</name>
</gene>
<evidence type="ECO:0000313" key="3">
    <source>
        <dbReference type="EMBL" id="MET3614606.1"/>
    </source>
</evidence>
<evidence type="ECO:0000259" key="1">
    <source>
        <dbReference type="Pfam" id="PF01471"/>
    </source>
</evidence>
<dbReference type="Gene3D" id="1.10.101.10">
    <property type="entry name" value="PGBD-like superfamily/PGBD"/>
    <property type="match status" value="1"/>
</dbReference>
<dbReference type="Proteomes" id="UP001549047">
    <property type="component" value="Unassembled WGS sequence"/>
</dbReference>
<comment type="caution">
    <text evidence="3">The sequence shown here is derived from an EMBL/GenBank/DDBJ whole genome shotgun (WGS) entry which is preliminary data.</text>
</comment>
<organism evidence="3 4">
    <name type="scientific">Rhizobium aquaticum</name>
    <dbReference type="NCBI Taxonomy" id="1549636"/>
    <lineage>
        <taxon>Bacteria</taxon>
        <taxon>Pseudomonadati</taxon>
        <taxon>Pseudomonadota</taxon>
        <taxon>Alphaproteobacteria</taxon>
        <taxon>Hyphomicrobiales</taxon>
        <taxon>Rhizobiaceae</taxon>
        <taxon>Rhizobium/Agrobacterium group</taxon>
        <taxon>Rhizobium</taxon>
    </lineage>
</organism>
<feature type="domain" description="Peptidoglycan binding-like" evidence="1">
    <location>
        <begin position="355"/>
        <end position="392"/>
    </location>
</feature>
<evidence type="ECO:0000259" key="2">
    <source>
        <dbReference type="Pfam" id="PF13406"/>
    </source>
</evidence>
<dbReference type="Pfam" id="PF13406">
    <property type="entry name" value="SLT_2"/>
    <property type="match status" value="1"/>
</dbReference>
<dbReference type="Pfam" id="PF01471">
    <property type="entry name" value="PG_binding_1"/>
    <property type="match status" value="1"/>
</dbReference>
<dbReference type="CDD" id="cd13399">
    <property type="entry name" value="Slt35-like"/>
    <property type="match status" value="1"/>
</dbReference>
<dbReference type="InterPro" id="IPR023346">
    <property type="entry name" value="Lysozyme-like_dom_sf"/>
</dbReference>
<dbReference type="InterPro" id="IPR002477">
    <property type="entry name" value="Peptidoglycan-bd-like"/>
</dbReference>
<dbReference type="InterPro" id="IPR036365">
    <property type="entry name" value="PGBD-like_sf"/>
</dbReference>
<dbReference type="EMBL" id="JBEPMB010000004">
    <property type="protein sequence ID" value="MET3614606.1"/>
    <property type="molecule type" value="Genomic_DNA"/>
</dbReference>
<protein>
    <submittedName>
        <fullName evidence="3">Membrane-bound lytic murein transglycosylase B</fullName>
    </submittedName>
</protein>
<name>A0ABV2J2S8_9HYPH</name>
<keyword evidence="4" id="KW-1185">Reference proteome</keyword>
<dbReference type="PANTHER" id="PTHR30163">
    <property type="entry name" value="MEMBRANE-BOUND LYTIC MUREIN TRANSGLYCOSYLASE B"/>
    <property type="match status" value="1"/>
</dbReference>
<dbReference type="Gene3D" id="1.10.530.10">
    <property type="match status" value="1"/>
</dbReference>
<evidence type="ECO:0000313" key="4">
    <source>
        <dbReference type="Proteomes" id="UP001549047"/>
    </source>
</evidence>
<accession>A0ABV2J2S8</accession>
<dbReference type="InterPro" id="IPR036366">
    <property type="entry name" value="PGBDSf"/>
</dbReference>
<dbReference type="NCBIfam" id="TIGR02283">
    <property type="entry name" value="MltB_2"/>
    <property type="match status" value="1"/>
</dbReference>
<dbReference type="InterPro" id="IPR031304">
    <property type="entry name" value="SLT_2"/>
</dbReference>
<dbReference type="SUPFAM" id="SSF53955">
    <property type="entry name" value="Lysozyme-like"/>
    <property type="match status" value="1"/>
</dbReference>
<proteinExistence type="predicted"/>
<dbReference type="InterPro" id="IPR011970">
    <property type="entry name" value="MltB_2"/>
</dbReference>
<dbReference type="InterPro" id="IPR043426">
    <property type="entry name" value="MltB-like"/>
</dbReference>
<reference evidence="3 4" key="1">
    <citation type="submission" date="2024-06" db="EMBL/GenBank/DDBJ databases">
        <title>Genomic Encyclopedia of Type Strains, Phase IV (KMG-IV): sequencing the most valuable type-strain genomes for metagenomic binning, comparative biology and taxonomic classification.</title>
        <authorList>
            <person name="Goeker M."/>
        </authorList>
    </citation>
    <scope>NUCLEOTIDE SEQUENCE [LARGE SCALE GENOMIC DNA]</scope>
    <source>
        <strain evidence="3 4">DSM 29780</strain>
    </source>
</reference>